<dbReference type="InterPro" id="IPR036388">
    <property type="entry name" value="WH-like_DNA-bd_sf"/>
</dbReference>
<dbReference type="SMART" id="SM00345">
    <property type="entry name" value="HTH_GNTR"/>
    <property type="match status" value="1"/>
</dbReference>
<dbReference type="InterPro" id="IPR000524">
    <property type="entry name" value="Tscrpt_reg_HTH_GntR"/>
</dbReference>
<keyword evidence="5" id="KW-0804">Transcription</keyword>
<dbReference type="SUPFAM" id="SSF53383">
    <property type="entry name" value="PLP-dependent transferases"/>
    <property type="match status" value="1"/>
</dbReference>
<dbReference type="InterPro" id="IPR004839">
    <property type="entry name" value="Aminotransferase_I/II_large"/>
</dbReference>
<protein>
    <submittedName>
        <fullName evidence="7">Putative HTH-type transcriptional regulatory protein GabR</fullName>
    </submittedName>
</protein>
<dbReference type="PANTHER" id="PTHR46577:SF1">
    <property type="entry name" value="HTH-TYPE TRANSCRIPTIONAL REGULATORY PROTEIN GABR"/>
    <property type="match status" value="1"/>
</dbReference>
<dbReference type="InterPro" id="IPR015424">
    <property type="entry name" value="PyrdxlP-dep_Trfase"/>
</dbReference>
<dbReference type="STRING" id="626937.HMPREF3293_01948"/>
<evidence type="ECO:0000256" key="4">
    <source>
        <dbReference type="ARBA" id="ARBA00023125"/>
    </source>
</evidence>
<evidence type="ECO:0000256" key="5">
    <source>
        <dbReference type="ARBA" id="ARBA00023163"/>
    </source>
</evidence>
<dbReference type="Gene3D" id="1.10.10.10">
    <property type="entry name" value="Winged helix-like DNA-binding domain superfamily/Winged helix DNA-binding domain"/>
    <property type="match status" value="1"/>
</dbReference>
<evidence type="ECO:0000313" key="8">
    <source>
        <dbReference type="Proteomes" id="UP000070366"/>
    </source>
</evidence>
<dbReference type="OrthoDB" id="9808770at2"/>
<evidence type="ECO:0000256" key="3">
    <source>
        <dbReference type="ARBA" id="ARBA00023015"/>
    </source>
</evidence>
<dbReference type="InterPro" id="IPR015421">
    <property type="entry name" value="PyrdxlP-dep_Trfase_major"/>
</dbReference>
<keyword evidence="8" id="KW-1185">Reference proteome</keyword>
<evidence type="ECO:0000313" key="7">
    <source>
        <dbReference type="EMBL" id="KXK65358.1"/>
    </source>
</evidence>
<keyword evidence="3" id="KW-0805">Transcription regulation</keyword>
<dbReference type="SUPFAM" id="SSF46785">
    <property type="entry name" value="Winged helix' DNA-binding domain"/>
    <property type="match status" value="1"/>
</dbReference>
<gene>
    <name evidence="7" type="ORF">HMPREF3293_01948</name>
</gene>
<dbReference type="InterPro" id="IPR036390">
    <property type="entry name" value="WH_DNA-bd_sf"/>
</dbReference>
<dbReference type="GO" id="GO:0003677">
    <property type="term" value="F:DNA binding"/>
    <property type="evidence" value="ECO:0007669"/>
    <property type="project" value="UniProtKB-KW"/>
</dbReference>
<dbReference type="PANTHER" id="PTHR46577">
    <property type="entry name" value="HTH-TYPE TRANSCRIPTIONAL REGULATORY PROTEIN GABR"/>
    <property type="match status" value="1"/>
</dbReference>
<dbReference type="InterPro" id="IPR051446">
    <property type="entry name" value="HTH_trans_reg/aminotransferase"/>
</dbReference>
<dbReference type="GO" id="GO:0003700">
    <property type="term" value="F:DNA-binding transcription factor activity"/>
    <property type="evidence" value="ECO:0007669"/>
    <property type="project" value="InterPro"/>
</dbReference>
<keyword evidence="4" id="KW-0238">DNA-binding</keyword>
<keyword evidence="2" id="KW-0663">Pyridoxal phosphate</keyword>
<evidence type="ECO:0000256" key="1">
    <source>
        <dbReference type="ARBA" id="ARBA00005384"/>
    </source>
</evidence>
<dbReference type="PATRIC" id="fig|626937.4.peg.1924"/>
<dbReference type="Pfam" id="PF00155">
    <property type="entry name" value="Aminotran_1_2"/>
    <property type="match status" value="1"/>
</dbReference>
<dbReference type="Pfam" id="PF00392">
    <property type="entry name" value="GntR"/>
    <property type="match status" value="1"/>
</dbReference>
<evidence type="ECO:0000259" key="6">
    <source>
        <dbReference type="PROSITE" id="PS50949"/>
    </source>
</evidence>
<dbReference type="CDD" id="cd00609">
    <property type="entry name" value="AAT_like"/>
    <property type="match status" value="1"/>
</dbReference>
<organism evidence="7 8">
    <name type="scientific">Christensenella minuta</name>
    <dbReference type="NCBI Taxonomy" id="626937"/>
    <lineage>
        <taxon>Bacteria</taxon>
        <taxon>Bacillati</taxon>
        <taxon>Bacillota</taxon>
        <taxon>Clostridia</taxon>
        <taxon>Christensenellales</taxon>
        <taxon>Christensenellaceae</taxon>
        <taxon>Christensenella</taxon>
    </lineage>
</organism>
<dbReference type="GO" id="GO:0030170">
    <property type="term" value="F:pyridoxal phosphate binding"/>
    <property type="evidence" value="ECO:0007669"/>
    <property type="project" value="InterPro"/>
</dbReference>
<dbReference type="KEGG" id="cmiu:B1H56_05495"/>
<dbReference type="CDD" id="cd07377">
    <property type="entry name" value="WHTH_GntR"/>
    <property type="match status" value="1"/>
</dbReference>
<dbReference type="EMBL" id="LSZW01000062">
    <property type="protein sequence ID" value="KXK65358.1"/>
    <property type="molecule type" value="Genomic_DNA"/>
</dbReference>
<dbReference type="Gene3D" id="3.40.640.10">
    <property type="entry name" value="Type I PLP-dependent aspartate aminotransferase-like (Major domain)"/>
    <property type="match status" value="1"/>
</dbReference>
<dbReference type="AlphaFoldDB" id="A0A136Q3U5"/>
<dbReference type="PROSITE" id="PS50949">
    <property type="entry name" value="HTH_GNTR"/>
    <property type="match status" value="1"/>
</dbReference>
<feature type="domain" description="HTH gntR-type" evidence="6">
    <location>
        <begin position="20"/>
        <end position="88"/>
    </location>
</feature>
<sequence length="472" mass="53470">MHGRREADVLTPILKVNKKTPIYEQLYHYLRTEIEAGRLSEGFHLPSKRKFAAHLKISQGTVEAAYSQLLAEGYIYSLEKRGYYVCRMEEGTLLHHSAKKAAPSIVIPIQDDHRFVLSTGRVDTDHFPFAAWAKLMREVLSMESDSLLRPLDPQGDASLRTGIVRYLHDFRGIEAAPEQIILGAGSEYLLSLITQLLPRENLYAIEDPGYRKTEHILHANGIRTVPVPLNQTGMDVDALEASGADVAHVTPSHHFPLGIVTPVGQRQRLLSWAARADRYIIEDDYDSEFRFSGKPIPALQSLDAQERVIYLNTFAKTLAPSLRISYMVLPAHLLKKYRETLLFYSCTIPSFEQRTLALFLARGYFERHLHRMRKIYKSRRDAFMEGLRNSWDKINFSGADSGPHLLLTVKNGMSEGELIRTAAEKSVQLTPLSSYYTNGCTFSPTVVAGYSGYHSEELRKAARLLRAAWFDT</sequence>
<accession>A0A136Q3U5</accession>
<evidence type="ECO:0000256" key="2">
    <source>
        <dbReference type="ARBA" id="ARBA00022898"/>
    </source>
</evidence>
<name>A0A136Q3U5_9FIRM</name>
<proteinExistence type="inferred from homology"/>
<dbReference type="Proteomes" id="UP000070366">
    <property type="component" value="Unassembled WGS sequence"/>
</dbReference>
<reference evidence="7 8" key="1">
    <citation type="submission" date="2016-02" db="EMBL/GenBank/DDBJ databases">
        <authorList>
            <person name="Wen L."/>
            <person name="He K."/>
            <person name="Yang H."/>
        </authorList>
    </citation>
    <scope>NUCLEOTIDE SEQUENCE [LARGE SCALE GENOMIC DNA]</scope>
    <source>
        <strain evidence="7 8">DSM 22607</strain>
    </source>
</reference>
<comment type="caution">
    <text evidence="7">The sequence shown here is derived from an EMBL/GenBank/DDBJ whole genome shotgun (WGS) entry which is preliminary data.</text>
</comment>
<comment type="similarity">
    <text evidence="1">In the C-terminal section; belongs to the class-I pyridoxal-phosphate-dependent aminotransferase family.</text>
</comment>